<reference evidence="1" key="1">
    <citation type="submission" date="2024-04" db="EMBL/GenBank/DDBJ databases">
        <title>Limosilactobacillus allomucosae sp. nov., a novel species isolated from wild boar faecal samples as a potential probiotics for domestic pigs.</title>
        <authorList>
            <person name="Chen B."/>
        </authorList>
    </citation>
    <scope>NUCLEOTIDE SEQUENCE</scope>
    <source>
        <strain evidence="1">WILCCON 0051</strain>
    </source>
</reference>
<dbReference type="EMBL" id="CP154878">
    <property type="protein sequence ID" value="XBG94894.1"/>
    <property type="molecule type" value="Genomic_DNA"/>
</dbReference>
<proteinExistence type="predicted"/>
<sequence length="77" mass="8962">MVEFFLVANTSDEVTYKMVNADLNEVIGNITVNKKTKDYKLDYAEEMTTHYESATYKFILGAIERDNYPKFAFDGWC</sequence>
<name>A0AAU7C189_9LACO</name>
<protein>
    <submittedName>
        <fullName evidence="1">Uncharacterized protein</fullName>
    </submittedName>
</protein>
<dbReference type="RefSeq" id="WP_347980088.1">
    <property type="nucleotide sequence ID" value="NZ_CP154878.1"/>
</dbReference>
<dbReference type="AlphaFoldDB" id="A0AAU7C189"/>
<gene>
    <name evidence="1" type="ORF">ABC765_07415</name>
</gene>
<accession>A0AAU7C189</accession>
<dbReference type="KEGG" id="lalo:ABC765_07415"/>
<organism evidence="1">
    <name type="scientific">Limosilactobacillus allomucosae</name>
    <dbReference type="NCBI Taxonomy" id="3142938"/>
    <lineage>
        <taxon>Bacteria</taxon>
        <taxon>Bacillati</taxon>
        <taxon>Bacillota</taxon>
        <taxon>Bacilli</taxon>
        <taxon>Lactobacillales</taxon>
        <taxon>Lactobacillaceae</taxon>
        <taxon>Limosilactobacillus</taxon>
    </lineage>
</organism>
<evidence type="ECO:0000313" key="1">
    <source>
        <dbReference type="EMBL" id="XBG94894.1"/>
    </source>
</evidence>